<feature type="compositionally biased region" description="Basic and acidic residues" evidence="1">
    <location>
        <begin position="300"/>
        <end position="320"/>
    </location>
</feature>
<dbReference type="AlphaFoldDB" id="F8QFT4"/>
<gene>
    <name evidence="2" type="ORF">SERLA73DRAFT_156765</name>
</gene>
<feature type="compositionally biased region" description="Polar residues" evidence="1">
    <location>
        <begin position="285"/>
        <end position="295"/>
    </location>
</feature>
<organism evidence="3">
    <name type="scientific">Serpula lacrymans var. lacrymans (strain S7.3)</name>
    <name type="common">Dry rot fungus</name>
    <dbReference type="NCBI Taxonomy" id="936435"/>
    <lineage>
        <taxon>Eukaryota</taxon>
        <taxon>Fungi</taxon>
        <taxon>Dikarya</taxon>
        <taxon>Basidiomycota</taxon>
        <taxon>Agaricomycotina</taxon>
        <taxon>Agaricomycetes</taxon>
        <taxon>Agaricomycetidae</taxon>
        <taxon>Boletales</taxon>
        <taxon>Coniophorineae</taxon>
        <taxon>Serpulaceae</taxon>
        <taxon>Serpula</taxon>
    </lineage>
</organism>
<dbReference type="EMBL" id="GL945498">
    <property type="protein sequence ID" value="EGN92824.1"/>
    <property type="molecule type" value="Genomic_DNA"/>
</dbReference>
<keyword evidence="3" id="KW-1185">Reference proteome</keyword>
<dbReference type="Proteomes" id="UP000008063">
    <property type="component" value="Unassembled WGS sequence"/>
</dbReference>
<proteinExistence type="predicted"/>
<protein>
    <submittedName>
        <fullName evidence="2">Uncharacterized protein</fullName>
    </submittedName>
</protein>
<accession>F8QFT4</accession>
<evidence type="ECO:0000313" key="3">
    <source>
        <dbReference type="Proteomes" id="UP000008063"/>
    </source>
</evidence>
<evidence type="ECO:0000256" key="1">
    <source>
        <dbReference type="SAM" id="MobiDB-lite"/>
    </source>
</evidence>
<evidence type="ECO:0000313" key="2">
    <source>
        <dbReference type="EMBL" id="EGN92824.1"/>
    </source>
</evidence>
<feature type="region of interest" description="Disordered" evidence="1">
    <location>
        <begin position="244"/>
        <end position="320"/>
    </location>
</feature>
<reference evidence="3" key="1">
    <citation type="journal article" date="2011" name="Science">
        <title>The plant cell wall-decomposing machinery underlies the functional diversity of forest fungi.</title>
        <authorList>
            <person name="Eastwood D.C."/>
            <person name="Floudas D."/>
            <person name="Binder M."/>
            <person name="Majcherczyk A."/>
            <person name="Schneider P."/>
            <person name="Aerts A."/>
            <person name="Asiegbu F.O."/>
            <person name="Baker S.E."/>
            <person name="Barry K."/>
            <person name="Bendiksby M."/>
            <person name="Blumentritt M."/>
            <person name="Coutinho P.M."/>
            <person name="Cullen D."/>
            <person name="de Vries R.P."/>
            <person name="Gathman A."/>
            <person name="Goodell B."/>
            <person name="Henrissat B."/>
            <person name="Ihrmark K."/>
            <person name="Kauserud H."/>
            <person name="Kohler A."/>
            <person name="LaButti K."/>
            <person name="Lapidus A."/>
            <person name="Lavin J.L."/>
            <person name="Lee Y.-H."/>
            <person name="Lindquist E."/>
            <person name="Lilly W."/>
            <person name="Lucas S."/>
            <person name="Morin E."/>
            <person name="Murat C."/>
            <person name="Oguiza J.A."/>
            <person name="Park J."/>
            <person name="Pisabarro A.G."/>
            <person name="Riley R."/>
            <person name="Rosling A."/>
            <person name="Salamov A."/>
            <person name="Schmidt O."/>
            <person name="Schmutz J."/>
            <person name="Skrede I."/>
            <person name="Stenlid J."/>
            <person name="Wiebenga A."/>
            <person name="Xie X."/>
            <person name="Kuees U."/>
            <person name="Hibbett D.S."/>
            <person name="Hoffmeister D."/>
            <person name="Hoegberg N."/>
            <person name="Martin F."/>
            <person name="Grigoriev I.V."/>
            <person name="Watkinson S.C."/>
        </authorList>
    </citation>
    <scope>NUCLEOTIDE SEQUENCE [LARGE SCALE GENOMIC DNA]</scope>
    <source>
        <strain evidence="3">strain S7.3</strain>
    </source>
</reference>
<dbReference type="InParanoid" id="F8QFT4"/>
<name>F8QFT4_SERL3</name>
<dbReference type="HOGENOM" id="CLU_869225_0_0_1"/>
<dbReference type="OrthoDB" id="2640969at2759"/>
<sequence length="320" mass="36178">MTFTAIGAIYKSYDCTNSGGYIALYSKRVFPDDKDIYNNIATLNDVLDGSEPLNISHAGGEFEALTRELNGNLWKDYYRHKSRRPDHQDGRDHIMCRVSAFNHQLTAITDAYLKWTYNRKASGAQGFLGEQKLIKSVADDVMGPSPHDQLHCVREFESKRRIKAALREKVELEQKRKVPYGTECELYNVPSYQDHPQMLFVTVRKSSNKALAKSQQSRFEFLCYMNTHFALTNHLLERAQKSGGISTDISKGKAATPPMPRYQNSSAKDAPVLAPASQYRRKGLITSTPPDNMSMLNKHITKDNGKPDTDQPKHEAKSSL</sequence>